<dbReference type="PANTHER" id="PTHR10728">
    <property type="entry name" value="CYTOSOLIC PHOSPHOLIPASE A2"/>
    <property type="match status" value="1"/>
</dbReference>
<keyword evidence="2" id="KW-0443">Lipid metabolism</keyword>
<proteinExistence type="predicted"/>
<dbReference type="Gene3D" id="3.40.1090.10">
    <property type="entry name" value="Cytosolic phospholipase A2 catalytic domain"/>
    <property type="match status" value="1"/>
</dbReference>
<feature type="domain" description="PLA2c" evidence="3">
    <location>
        <begin position="1"/>
        <end position="109"/>
    </location>
</feature>
<dbReference type="AlphaFoldDB" id="A0A9W9Z2T5"/>
<dbReference type="Pfam" id="PF01735">
    <property type="entry name" value="PLA2_B"/>
    <property type="match status" value="1"/>
</dbReference>
<dbReference type="EMBL" id="MU826829">
    <property type="protein sequence ID" value="KAJ7373915.1"/>
    <property type="molecule type" value="Genomic_DNA"/>
</dbReference>
<dbReference type="EC" id="3.1.1.4" evidence="4"/>
<dbReference type="GO" id="GO:0005509">
    <property type="term" value="F:calcium ion binding"/>
    <property type="evidence" value="ECO:0007669"/>
    <property type="project" value="TreeGrafter"/>
</dbReference>
<reference evidence="4" key="1">
    <citation type="submission" date="2023-01" db="EMBL/GenBank/DDBJ databases">
        <title>Genome assembly of the deep-sea coral Lophelia pertusa.</title>
        <authorList>
            <person name="Herrera S."/>
            <person name="Cordes E."/>
        </authorList>
    </citation>
    <scope>NUCLEOTIDE SEQUENCE</scope>
    <source>
        <strain evidence="4">USNM1676648</strain>
        <tissue evidence="4">Polyp</tissue>
    </source>
</reference>
<name>A0A9W9Z2T5_9CNID</name>
<keyword evidence="1 4" id="KW-0378">Hydrolase</keyword>
<dbReference type="GO" id="GO:0005829">
    <property type="term" value="C:cytosol"/>
    <property type="evidence" value="ECO:0007669"/>
    <property type="project" value="TreeGrafter"/>
</dbReference>
<evidence type="ECO:0000313" key="5">
    <source>
        <dbReference type="Proteomes" id="UP001163046"/>
    </source>
</evidence>
<gene>
    <name evidence="4" type="primary">PLA2G4A_8</name>
    <name evidence="4" type="ORF">OS493_009240</name>
</gene>
<dbReference type="PANTHER" id="PTHR10728:SF40">
    <property type="entry name" value="PATATIN FAMILY PROTEIN"/>
    <property type="match status" value="1"/>
</dbReference>
<dbReference type="OrthoDB" id="419768at2759"/>
<organism evidence="4 5">
    <name type="scientific">Desmophyllum pertusum</name>
    <dbReference type="NCBI Taxonomy" id="174260"/>
    <lineage>
        <taxon>Eukaryota</taxon>
        <taxon>Metazoa</taxon>
        <taxon>Cnidaria</taxon>
        <taxon>Anthozoa</taxon>
        <taxon>Hexacorallia</taxon>
        <taxon>Scleractinia</taxon>
        <taxon>Caryophylliina</taxon>
        <taxon>Caryophylliidae</taxon>
        <taxon>Desmophyllum</taxon>
    </lineage>
</organism>
<dbReference type="GO" id="GO:0046475">
    <property type="term" value="P:glycerophospholipid catabolic process"/>
    <property type="evidence" value="ECO:0007669"/>
    <property type="project" value="TreeGrafter"/>
</dbReference>
<evidence type="ECO:0000313" key="4">
    <source>
        <dbReference type="EMBL" id="KAJ7373915.1"/>
    </source>
</evidence>
<dbReference type="GO" id="GO:0047498">
    <property type="term" value="F:calcium-dependent phospholipase A2 activity"/>
    <property type="evidence" value="ECO:0007669"/>
    <property type="project" value="TreeGrafter"/>
</dbReference>
<comment type="caution">
    <text evidence="4">The sequence shown here is derived from an EMBL/GenBank/DDBJ whole genome shotgun (WGS) entry which is preliminary data.</text>
</comment>
<evidence type="ECO:0000256" key="2">
    <source>
        <dbReference type="ARBA" id="ARBA00023098"/>
    </source>
</evidence>
<dbReference type="GO" id="GO:0005544">
    <property type="term" value="F:calcium-dependent phospholipid binding"/>
    <property type="evidence" value="ECO:0007669"/>
    <property type="project" value="TreeGrafter"/>
</dbReference>
<dbReference type="InterPro" id="IPR016035">
    <property type="entry name" value="Acyl_Trfase/lysoPLipase"/>
</dbReference>
<accession>A0A9W9Z2T5</accession>
<sequence length="231" mass="27077">MPIYTAINSRRDVSAQSFAEWVEFTPYEVGMDKYGTFMKTELFGSKFFCGKLIEKFPESPLYYLQGIWGSFYAILLQRVLKEEKQIKGEPDNEQQLKQFISDNKSKDDDSDDDDDDEGVVNVEGKIKKNVESVLWKNCRMMLRWMKKLTSWMAKPRKTRRRRKGFRRKSSTMCFKSYQVSKVGREEPGWFTTFCEVGLNGSQGFIISKHVVIIFRYLSVNILKTVRKTNSI</sequence>
<protein>
    <submittedName>
        <fullName evidence="4">Cytosolic phospholipase A2</fullName>
        <ecNumber evidence="4">3.1.1.4</ecNumber>
    </submittedName>
</protein>
<evidence type="ECO:0000259" key="3">
    <source>
        <dbReference type="Pfam" id="PF01735"/>
    </source>
</evidence>
<dbReference type="InterPro" id="IPR002642">
    <property type="entry name" value="LysoPLipase_cat_dom"/>
</dbReference>
<evidence type="ECO:0000256" key="1">
    <source>
        <dbReference type="ARBA" id="ARBA00022801"/>
    </source>
</evidence>
<dbReference type="SUPFAM" id="SSF52151">
    <property type="entry name" value="FabD/lysophospholipase-like"/>
    <property type="match status" value="1"/>
</dbReference>
<dbReference type="Proteomes" id="UP001163046">
    <property type="component" value="Unassembled WGS sequence"/>
</dbReference>
<keyword evidence="5" id="KW-1185">Reference proteome</keyword>